<protein>
    <recommendedName>
        <fullName evidence="8">Adenylate kinase isoenzyme 6</fullName>
    </recommendedName>
</protein>
<sequence>TDHNCVKEYDDEFSCMVLNEEKLLDKLEKILEKSRGFVLDYHSSEFFPERWFDFVIVLTVNTEVLYERLFERGYRGKKLENNVMCEIYQICVEEASDSYREEIIHVLSNASEEEMKSNVKYIVDLIEKSWPLKNHS</sequence>
<evidence type="ECO:0000256" key="3">
    <source>
        <dbReference type="ARBA" id="ARBA00022679"/>
    </source>
</evidence>
<dbReference type="InterPro" id="IPR027417">
    <property type="entry name" value="P-loop_NTPase"/>
</dbReference>
<dbReference type="GO" id="GO:0005634">
    <property type="term" value="C:nucleus"/>
    <property type="evidence" value="ECO:0007669"/>
    <property type="project" value="TreeGrafter"/>
</dbReference>
<dbReference type="EMBL" id="GECZ01026380">
    <property type="protein sequence ID" value="JAS43389.1"/>
    <property type="molecule type" value="Transcribed_RNA"/>
</dbReference>
<dbReference type="PANTHER" id="PTHR12595:SF0">
    <property type="entry name" value="ADENYLATE KINASE ISOENZYME 6"/>
    <property type="match status" value="1"/>
</dbReference>
<dbReference type="SUPFAM" id="SSF52540">
    <property type="entry name" value="P-loop containing nucleoside triphosphate hydrolases"/>
    <property type="match status" value="1"/>
</dbReference>
<evidence type="ECO:0000256" key="5">
    <source>
        <dbReference type="ARBA" id="ARBA00022777"/>
    </source>
</evidence>
<dbReference type="GO" id="GO:0016887">
    <property type="term" value="F:ATP hydrolysis activity"/>
    <property type="evidence" value="ECO:0007669"/>
    <property type="project" value="InterPro"/>
</dbReference>
<dbReference type="GO" id="GO:0005524">
    <property type="term" value="F:ATP binding"/>
    <property type="evidence" value="ECO:0007669"/>
    <property type="project" value="UniProtKB-KW"/>
</dbReference>
<reference evidence="7" key="1">
    <citation type="submission" date="2015-11" db="EMBL/GenBank/DDBJ databases">
        <title>De novo transcriptome assembly of four potential Pierce s Disease insect vectors from Arizona vineyards.</title>
        <authorList>
            <person name="Tassone E.E."/>
        </authorList>
    </citation>
    <scope>NUCLEOTIDE SEQUENCE</scope>
</reference>
<evidence type="ECO:0000256" key="4">
    <source>
        <dbReference type="ARBA" id="ARBA00022741"/>
    </source>
</evidence>
<dbReference type="GO" id="GO:0004017">
    <property type="term" value="F:AMP kinase activity"/>
    <property type="evidence" value="ECO:0007669"/>
    <property type="project" value="InterPro"/>
</dbReference>
<dbReference type="GO" id="GO:0006364">
    <property type="term" value="P:rRNA processing"/>
    <property type="evidence" value="ECO:0007669"/>
    <property type="project" value="UniProtKB-KW"/>
</dbReference>
<evidence type="ECO:0000313" key="7">
    <source>
        <dbReference type="EMBL" id="JAS43389.1"/>
    </source>
</evidence>
<gene>
    <name evidence="7" type="ORF">g.46485</name>
</gene>
<name>A0A1B6EZJ2_9HEMI</name>
<evidence type="ECO:0000256" key="1">
    <source>
        <dbReference type="ARBA" id="ARBA00022517"/>
    </source>
</evidence>
<keyword evidence="2" id="KW-0698">rRNA processing</keyword>
<evidence type="ECO:0008006" key="8">
    <source>
        <dbReference type="Google" id="ProtNLM"/>
    </source>
</evidence>
<keyword evidence="6" id="KW-0067">ATP-binding</keyword>
<dbReference type="Pfam" id="PF13238">
    <property type="entry name" value="AAA_18"/>
    <property type="match status" value="1"/>
</dbReference>
<keyword evidence="5" id="KW-0418">Kinase</keyword>
<accession>A0A1B6EZJ2</accession>
<dbReference type="PANTHER" id="PTHR12595">
    <property type="entry name" value="POS9-ACTIVATING FACTOR FAP7-RELATED"/>
    <property type="match status" value="1"/>
</dbReference>
<dbReference type="Gene3D" id="3.40.50.300">
    <property type="entry name" value="P-loop containing nucleotide triphosphate hydrolases"/>
    <property type="match status" value="1"/>
</dbReference>
<dbReference type="InterPro" id="IPR020618">
    <property type="entry name" value="Adenyl_kinase_AK6"/>
</dbReference>
<keyword evidence="1" id="KW-0690">Ribosome biogenesis</keyword>
<proteinExistence type="predicted"/>
<dbReference type="GO" id="GO:0005737">
    <property type="term" value="C:cytoplasm"/>
    <property type="evidence" value="ECO:0007669"/>
    <property type="project" value="TreeGrafter"/>
</dbReference>
<keyword evidence="3" id="KW-0808">Transferase</keyword>
<dbReference type="AlphaFoldDB" id="A0A1B6EZJ2"/>
<evidence type="ECO:0000256" key="6">
    <source>
        <dbReference type="ARBA" id="ARBA00022840"/>
    </source>
</evidence>
<organism evidence="7">
    <name type="scientific">Cuerna arida</name>
    <dbReference type="NCBI Taxonomy" id="1464854"/>
    <lineage>
        <taxon>Eukaryota</taxon>
        <taxon>Metazoa</taxon>
        <taxon>Ecdysozoa</taxon>
        <taxon>Arthropoda</taxon>
        <taxon>Hexapoda</taxon>
        <taxon>Insecta</taxon>
        <taxon>Pterygota</taxon>
        <taxon>Neoptera</taxon>
        <taxon>Paraneoptera</taxon>
        <taxon>Hemiptera</taxon>
        <taxon>Auchenorrhyncha</taxon>
        <taxon>Membracoidea</taxon>
        <taxon>Cicadellidae</taxon>
        <taxon>Cicadellinae</taxon>
        <taxon>Proconiini</taxon>
        <taxon>Cuerna</taxon>
    </lineage>
</organism>
<evidence type="ECO:0000256" key="2">
    <source>
        <dbReference type="ARBA" id="ARBA00022552"/>
    </source>
</evidence>
<keyword evidence="4" id="KW-0547">Nucleotide-binding</keyword>
<feature type="non-terminal residue" evidence="7">
    <location>
        <position position="1"/>
    </location>
</feature>